<feature type="domain" description="Tyr recombinase" evidence="7">
    <location>
        <begin position="107"/>
        <end position="288"/>
    </location>
</feature>
<dbReference type="PANTHER" id="PTHR30349">
    <property type="entry name" value="PHAGE INTEGRASE-RELATED"/>
    <property type="match status" value="1"/>
</dbReference>
<evidence type="ECO:0000256" key="6">
    <source>
        <dbReference type="PROSITE-ProRule" id="PRU01248"/>
    </source>
</evidence>
<protein>
    <submittedName>
        <fullName evidence="9">Tyrosine recombinase XerD</fullName>
    </submittedName>
</protein>
<dbReference type="InterPro" id="IPR010998">
    <property type="entry name" value="Integrase_recombinase_N"/>
</dbReference>
<evidence type="ECO:0000259" key="8">
    <source>
        <dbReference type="PROSITE" id="PS51900"/>
    </source>
</evidence>
<dbReference type="EMBL" id="LTBC01000006">
    <property type="protein sequence ID" value="KYH32032.1"/>
    <property type="molecule type" value="Genomic_DNA"/>
</dbReference>
<dbReference type="PANTHER" id="PTHR30349:SF41">
    <property type="entry name" value="INTEGRASE_RECOMBINASE PROTEIN MJ0367-RELATED"/>
    <property type="match status" value="1"/>
</dbReference>
<dbReference type="InterPro" id="IPR044068">
    <property type="entry name" value="CB"/>
</dbReference>
<dbReference type="SUPFAM" id="SSF56349">
    <property type="entry name" value="DNA breaking-rejoining enzymes"/>
    <property type="match status" value="1"/>
</dbReference>
<dbReference type="PROSITE" id="PS51898">
    <property type="entry name" value="TYR_RECOMBINASE"/>
    <property type="match status" value="1"/>
</dbReference>
<accession>A0A151AWU9</accession>
<keyword evidence="10" id="KW-1185">Reference proteome</keyword>
<evidence type="ECO:0000313" key="9">
    <source>
        <dbReference type="EMBL" id="KYH32032.1"/>
    </source>
</evidence>
<evidence type="ECO:0000313" key="10">
    <source>
        <dbReference type="Proteomes" id="UP000075670"/>
    </source>
</evidence>
<dbReference type="InterPro" id="IPR002104">
    <property type="entry name" value="Integrase_catalytic"/>
</dbReference>
<dbReference type="GO" id="GO:0015074">
    <property type="term" value="P:DNA integration"/>
    <property type="evidence" value="ECO:0007669"/>
    <property type="project" value="UniProtKB-KW"/>
</dbReference>
<dbReference type="Pfam" id="PF00589">
    <property type="entry name" value="Phage_integrase"/>
    <property type="match status" value="1"/>
</dbReference>
<name>A0A151AWU9_9FIRM</name>
<dbReference type="InterPro" id="IPR004107">
    <property type="entry name" value="Integrase_SAM-like_N"/>
</dbReference>
<feature type="domain" description="Core-binding (CB)" evidence="8">
    <location>
        <begin position="1"/>
        <end position="87"/>
    </location>
</feature>
<dbReference type="PATRIC" id="fig|1122241.3.peg.2034"/>
<dbReference type="InterPro" id="IPR011010">
    <property type="entry name" value="DNA_brk_join_enz"/>
</dbReference>
<evidence type="ECO:0000256" key="1">
    <source>
        <dbReference type="ARBA" id="ARBA00003283"/>
    </source>
</evidence>
<evidence type="ECO:0000256" key="3">
    <source>
        <dbReference type="ARBA" id="ARBA00022908"/>
    </source>
</evidence>
<keyword evidence="4 6" id="KW-0238">DNA-binding</keyword>
<dbReference type="Gene3D" id="1.10.150.130">
    <property type="match status" value="1"/>
</dbReference>
<comment type="caution">
    <text evidence="9">The sequence shown here is derived from an EMBL/GenBank/DDBJ whole genome shotgun (WGS) entry which is preliminary data.</text>
</comment>
<reference evidence="9 10" key="1">
    <citation type="submission" date="2016-02" db="EMBL/GenBank/DDBJ databases">
        <title>Genome sequence of Moorella mulderi DSM 14980.</title>
        <authorList>
            <person name="Poehlein A."/>
            <person name="Daniel R."/>
        </authorList>
    </citation>
    <scope>NUCLEOTIDE SEQUENCE [LARGE SCALE GENOMIC DNA]</scope>
    <source>
        <strain evidence="9 10">DSM 14980</strain>
    </source>
</reference>
<gene>
    <name evidence="9" type="primary">xerD_1</name>
    <name evidence="9" type="ORF">MOMUL_19140</name>
</gene>
<proteinExistence type="inferred from homology"/>
<dbReference type="Gene3D" id="1.10.443.10">
    <property type="entry name" value="Intergrase catalytic core"/>
    <property type="match status" value="1"/>
</dbReference>
<sequence>MTETFDRYLSYLKETDASTHTLSGYRKDLQAFARWYGETCGEELEPEKITSIDLREYQSWMRNVRNLKPNTVNRRMKALKSWLSWCVKEGLAPRLPDFPRGVPEARGAPEALDRAEVNRLLREVEKEGNARDAALVRLMLSCGLRVSEAVSLRLEDVDIGERRGVITVRSGKGGKYREVPVPPAARKALREWLAVRGKKHPRSPWLFPGVADEKHLTPGAAWRVVKKYAWKARIPDLHPHTLRHTCATNMLRAGANLVEVASVLGHARLDTTAVYTKPSMAELARAAERGEV</sequence>
<dbReference type="InterPro" id="IPR013762">
    <property type="entry name" value="Integrase-like_cat_sf"/>
</dbReference>
<dbReference type="PROSITE" id="PS51900">
    <property type="entry name" value="CB"/>
    <property type="match status" value="1"/>
</dbReference>
<evidence type="ECO:0000256" key="2">
    <source>
        <dbReference type="ARBA" id="ARBA00008857"/>
    </source>
</evidence>
<comment type="function">
    <text evidence="1">Site-specific tyrosine recombinase, which acts by catalyzing the cutting and rejoining of the recombining DNA molecules.</text>
</comment>
<dbReference type="Pfam" id="PF02899">
    <property type="entry name" value="Phage_int_SAM_1"/>
    <property type="match status" value="1"/>
</dbReference>
<organism evidence="9 10">
    <name type="scientific">Moorella mulderi DSM 14980</name>
    <dbReference type="NCBI Taxonomy" id="1122241"/>
    <lineage>
        <taxon>Bacteria</taxon>
        <taxon>Bacillati</taxon>
        <taxon>Bacillota</taxon>
        <taxon>Clostridia</taxon>
        <taxon>Neomoorellales</taxon>
        <taxon>Neomoorellaceae</taxon>
        <taxon>Neomoorella</taxon>
    </lineage>
</organism>
<dbReference type="OrthoDB" id="184666at2"/>
<dbReference type="RefSeq" id="WP_062284395.1">
    <property type="nucleotide sequence ID" value="NZ_LTBC01000006.1"/>
</dbReference>
<dbReference type="InterPro" id="IPR050090">
    <property type="entry name" value="Tyrosine_recombinase_XerCD"/>
</dbReference>
<evidence type="ECO:0000259" key="7">
    <source>
        <dbReference type="PROSITE" id="PS51898"/>
    </source>
</evidence>
<dbReference type="GO" id="GO:0006310">
    <property type="term" value="P:DNA recombination"/>
    <property type="evidence" value="ECO:0007669"/>
    <property type="project" value="UniProtKB-KW"/>
</dbReference>
<dbReference type="Proteomes" id="UP000075670">
    <property type="component" value="Unassembled WGS sequence"/>
</dbReference>
<keyword evidence="5" id="KW-0233">DNA recombination</keyword>
<dbReference type="AlphaFoldDB" id="A0A151AWU9"/>
<keyword evidence="3" id="KW-0229">DNA integration</keyword>
<evidence type="ECO:0000256" key="4">
    <source>
        <dbReference type="ARBA" id="ARBA00023125"/>
    </source>
</evidence>
<comment type="similarity">
    <text evidence="2">Belongs to the 'phage' integrase family.</text>
</comment>
<dbReference type="GO" id="GO:0003677">
    <property type="term" value="F:DNA binding"/>
    <property type="evidence" value="ECO:0007669"/>
    <property type="project" value="UniProtKB-UniRule"/>
</dbReference>
<evidence type="ECO:0000256" key="5">
    <source>
        <dbReference type="ARBA" id="ARBA00023172"/>
    </source>
</evidence>